<feature type="transmembrane region" description="Helical" evidence="6">
    <location>
        <begin position="350"/>
        <end position="370"/>
    </location>
</feature>
<feature type="transmembrane region" description="Helical" evidence="6">
    <location>
        <begin position="170"/>
        <end position="190"/>
    </location>
</feature>
<feature type="transmembrane region" description="Helical" evidence="6">
    <location>
        <begin position="382"/>
        <end position="400"/>
    </location>
</feature>
<evidence type="ECO:0000256" key="6">
    <source>
        <dbReference type="SAM" id="Phobius"/>
    </source>
</evidence>
<keyword evidence="3 6" id="KW-0812">Transmembrane</keyword>
<feature type="transmembrane region" description="Helical" evidence="6">
    <location>
        <begin position="68"/>
        <end position="90"/>
    </location>
</feature>
<dbReference type="PANTHER" id="PTHR30250">
    <property type="entry name" value="PST FAMILY PREDICTED COLANIC ACID TRANSPORTER"/>
    <property type="match status" value="1"/>
</dbReference>
<comment type="subcellular location">
    <subcellularLocation>
        <location evidence="1">Cell membrane</location>
        <topology evidence="1">Multi-pass membrane protein</topology>
    </subcellularLocation>
</comment>
<gene>
    <name evidence="7" type="ORF">FB458_2682</name>
</gene>
<dbReference type="AlphaFoldDB" id="A0A542E2K4"/>
<reference evidence="7 8" key="1">
    <citation type="submission" date="2019-06" db="EMBL/GenBank/DDBJ databases">
        <title>Sequencing the genomes of 1000 actinobacteria strains.</title>
        <authorList>
            <person name="Klenk H.-P."/>
        </authorList>
    </citation>
    <scope>NUCLEOTIDE SEQUENCE [LARGE SCALE GENOMIC DNA]</scope>
    <source>
        <strain evidence="7 8">DSM 18607</strain>
    </source>
</reference>
<keyword evidence="4 6" id="KW-1133">Transmembrane helix</keyword>
<dbReference type="Proteomes" id="UP000317893">
    <property type="component" value="Unassembled WGS sequence"/>
</dbReference>
<evidence type="ECO:0000313" key="8">
    <source>
        <dbReference type="Proteomes" id="UP000317893"/>
    </source>
</evidence>
<feature type="transmembrane region" description="Helical" evidence="6">
    <location>
        <begin position="102"/>
        <end position="128"/>
    </location>
</feature>
<evidence type="ECO:0000256" key="2">
    <source>
        <dbReference type="ARBA" id="ARBA00022475"/>
    </source>
</evidence>
<keyword evidence="5 6" id="KW-0472">Membrane</keyword>
<proteinExistence type="predicted"/>
<evidence type="ECO:0000313" key="7">
    <source>
        <dbReference type="EMBL" id="TQJ09570.1"/>
    </source>
</evidence>
<keyword evidence="2" id="KW-1003">Cell membrane</keyword>
<feature type="transmembrane region" description="Helical" evidence="6">
    <location>
        <begin position="26"/>
        <end position="48"/>
    </location>
</feature>
<feature type="transmembrane region" description="Helical" evidence="6">
    <location>
        <begin position="276"/>
        <end position="298"/>
    </location>
</feature>
<keyword evidence="8" id="KW-1185">Reference proteome</keyword>
<protein>
    <submittedName>
        <fullName evidence="7">O-antigen/teichoic acid export membrane protein</fullName>
    </submittedName>
</protein>
<evidence type="ECO:0000256" key="1">
    <source>
        <dbReference type="ARBA" id="ARBA00004651"/>
    </source>
</evidence>
<sequence>MTAAPGLVGLVGLARSTWQRLGHDRLFRNSAAIVLTTVVTSGLGYVIWLTVARVAGADVSGDGAAVTSLLMAATLVAAIGPAAAMIEWLPRAQGAAQWRQRVTAGLVTTSVASLVGGVAALWLGGWVFHVSPSLRTPAGAVLFVVGTVATAHGSLFDFVCISRARGSMMLLRNAIASATRLPVVLLPLAVDGHPVQVLTAWSLSAVLSLVVCVPAFGGRRDGYSLRPDLRRVGPETRLIGRSVVGQHLITVTAMLTTYLLPVLVVDVLTPTDNAHFYVTWMLGSVFAVISPAVSTSLFDAAAGDPAGIPQAVRRSARIIALLLAGPVVVYLLAGRLLLRLFGPEYPAAGGLLLLLLTVAALPDAVTNVAVSVLRATDRLGTAVALNGLMTLATLVGSTLLLPQLGIAAVGWCWLAAQTAGALWALAARPWRVRVGAPAMPSAGA</sequence>
<evidence type="ECO:0000256" key="5">
    <source>
        <dbReference type="ARBA" id="ARBA00023136"/>
    </source>
</evidence>
<dbReference type="PANTHER" id="PTHR30250:SF26">
    <property type="entry name" value="PSMA PROTEIN"/>
    <property type="match status" value="1"/>
</dbReference>
<name>A0A542E2K4_9MICO</name>
<feature type="transmembrane region" description="Helical" evidence="6">
    <location>
        <begin position="196"/>
        <end position="217"/>
    </location>
</feature>
<dbReference type="InterPro" id="IPR050833">
    <property type="entry name" value="Poly_Biosynth_Transport"/>
</dbReference>
<dbReference type="RefSeq" id="WP_141848916.1">
    <property type="nucleotide sequence ID" value="NZ_BAAAPR010000009.1"/>
</dbReference>
<evidence type="ECO:0000256" key="4">
    <source>
        <dbReference type="ARBA" id="ARBA00022989"/>
    </source>
</evidence>
<dbReference type="EMBL" id="VFMN01000001">
    <property type="protein sequence ID" value="TQJ09570.1"/>
    <property type="molecule type" value="Genomic_DNA"/>
</dbReference>
<dbReference type="GO" id="GO:0005886">
    <property type="term" value="C:plasma membrane"/>
    <property type="evidence" value="ECO:0007669"/>
    <property type="project" value="UniProtKB-SubCell"/>
</dbReference>
<comment type="caution">
    <text evidence="7">The sequence shown here is derived from an EMBL/GenBank/DDBJ whole genome shotgun (WGS) entry which is preliminary data.</text>
</comment>
<accession>A0A542E2K4</accession>
<feature type="transmembrane region" description="Helical" evidence="6">
    <location>
        <begin position="318"/>
        <end position="338"/>
    </location>
</feature>
<organism evidence="7 8">
    <name type="scientific">Lapillicoccus jejuensis</name>
    <dbReference type="NCBI Taxonomy" id="402171"/>
    <lineage>
        <taxon>Bacteria</taxon>
        <taxon>Bacillati</taxon>
        <taxon>Actinomycetota</taxon>
        <taxon>Actinomycetes</taxon>
        <taxon>Micrococcales</taxon>
        <taxon>Intrasporangiaceae</taxon>
        <taxon>Lapillicoccus</taxon>
    </lineage>
</organism>
<evidence type="ECO:0000256" key="3">
    <source>
        <dbReference type="ARBA" id="ARBA00022692"/>
    </source>
</evidence>
<dbReference type="OrthoDB" id="30633at2"/>
<feature type="transmembrane region" description="Helical" evidence="6">
    <location>
        <begin position="406"/>
        <end position="426"/>
    </location>
</feature>
<feature type="transmembrane region" description="Helical" evidence="6">
    <location>
        <begin position="140"/>
        <end position="158"/>
    </location>
</feature>
<feature type="transmembrane region" description="Helical" evidence="6">
    <location>
        <begin position="238"/>
        <end position="264"/>
    </location>
</feature>